<evidence type="ECO:0000313" key="2">
    <source>
        <dbReference type="EMBL" id="KAJ7103318.1"/>
    </source>
</evidence>
<sequence length="468" mass="50432">MARNRREPGQSGGFCLLRSLRHGKQWDPGSPVRDCNVSIITSDKDKGDHADVTCKALWLQCVHVALDSARLLPASQIAHNLEWRRRRQRAWTDVTDCGGGDERAKDSAAWSARVPDLMACSRGDEPRRVFVSRSLNLQDTSARYIGALLPTTGAGLRNTAGRGVMYGCRKVSRSRTPPGTCACETRRTASKIIAWECAPSVGTCVHGRQRNREARSMPRRNTGRAQARPSPQTRGSGGGEGSEWLGRREALSDTIIGSSPRCRIAKAAIEPRGGGGGAYARHPAPSLARKSAPQPPAHRSRGARSGVPSVAVGSRSIVLATIEQPASPGCCGAPGHHRAEGRGRQLFQFPAATLTLLPCAVMPAPPARRRTGQAEWPERHLAARKRVSQKLTSGAPVRDEPLPKGHDAHRKDRTEREAHDARHEELEGGRFAETGCRPSGSDAGAPAMQDHTTSAQWSGVLEVCQPSV</sequence>
<feature type="region of interest" description="Disordered" evidence="1">
    <location>
        <begin position="268"/>
        <end position="309"/>
    </location>
</feature>
<proteinExistence type="predicted"/>
<accession>A0AAD6UHA0</accession>
<feature type="region of interest" description="Disordered" evidence="1">
    <location>
        <begin position="207"/>
        <end position="246"/>
    </location>
</feature>
<name>A0AAD6UHA0_9AGAR</name>
<feature type="region of interest" description="Disordered" evidence="1">
    <location>
        <begin position="386"/>
        <end position="456"/>
    </location>
</feature>
<comment type="caution">
    <text evidence="2">The sequence shown here is derived from an EMBL/GenBank/DDBJ whole genome shotgun (WGS) entry which is preliminary data.</text>
</comment>
<dbReference type="Proteomes" id="UP001222325">
    <property type="component" value="Unassembled WGS sequence"/>
</dbReference>
<evidence type="ECO:0000256" key="1">
    <source>
        <dbReference type="SAM" id="MobiDB-lite"/>
    </source>
</evidence>
<dbReference type="AlphaFoldDB" id="A0AAD6UHA0"/>
<protein>
    <submittedName>
        <fullName evidence="2">Uncharacterized protein</fullName>
    </submittedName>
</protein>
<keyword evidence="3" id="KW-1185">Reference proteome</keyword>
<organism evidence="2 3">
    <name type="scientific">Mycena belliarum</name>
    <dbReference type="NCBI Taxonomy" id="1033014"/>
    <lineage>
        <taxon>Eukaryota</taxon>
        <taxon>Fungi</taxon>
        <taxon>Dikarya</taxon>
        <taxon>Basidiomycota</taxon>
        <taxon>Agaricomycotina</taxon>
        <taxon>Agaricomycetes</taxon>
        <taxon>Agaricomycetidae</taxon>
        <taxon>Agaricales</taxon>
        <taxon>Marasmiineae</taxon>
        <taxon>Mycenaceae</taxon>
        <taxon>Mycena</taxon>
    </lineage>
</organism>
<reference evidence="2" key="1">
    <citation type="submission" date="2023-03" db="EMBL/GenBank/DDBJ databases">
        <title>Massive genome expansion in bonnet fungi (Mycena s.s.) driven by repeated elements and novel gene families across ecological guilds.</title>
        <authorList>
            <consortium name="Lawrence Berkeley National Laboratory"/>
            <person name="Harder C.B."/>
            <person name="Miyauchi S."/>
            <person name="Viragh M."/>
            <person name="Kuo A."/>
            <person name="Thoen E."/>
            <person name="Andreopoulos B."/>
            <person name="Lu D."/>
            <person name="Skrede I."/>
            <person name="Drula E."/>
            <person name="Henrissat B."/>
            <person name="Morin E."/>
            <person name="Kohler A."/>
            <person name="Barry K."/>
            <person name="LaButti K."/>
            <person name="Morin E."/>
            <person name="Salamov A."/>
            <person name="Lipzen A."/>
            <person name="Mereny Z."/>
            <person name="Hegedus B."/>
            <person name="Baldrian P."/>
            <person name="Stursova M."/>
            <person name="Weitz H."/>
            <person name="Taylor A."/>
            <person name="Grigoriev I.V."/>
            <person name="Nagy L.G."/>
            <person name="Martin F."/>
            <person name="Kauserud H."/>
        </authorList>
    </citation>
    <scope>NUCLEOTIDE SEQUENCE</scope>
    <source>
        <strain evidence="2">CBHHK173m</strain>
    </source>
</reference>
<dbReference type="EMBL" id="JARJCN010000002">
    <property type="protein sequence ID" value="KAJ7103318.1"/>
    <property type="molecule type" value="Genomic_DNA"/>
</dbReference>
<gene>
    <name evidence="2" type="ORF">B0H15DRAFT_926608</name>
</gene>
<evidence type="ECO:0000313" key="3">
    <source>
        <dbReference type="Proteomes" id="UP001222325"/>
    </source>
</evidence>
<feature type="compositionally biased region" description="Basic and acidic residues" evidence="1">
    <location>
        <begin position="397"/>
        <end position="430"/>
    </location>
</feature>